<organism evidence="1 2">
    <name type="scientific">Aquipuribacter hungaricus</name>
    <dbReference type="NCBI Taxonomy" id="545624"/>
    <lineage>
        <taxon>Bacteria</taxon>
        <taxon>Bacillati</taxon>
        <taxon>Actinomycetota</taxon>
        <taxon>Actinomycetes</taxon>
        <taxon>Micrococcales</taxon>
        <taxon>Intrasporangiaceae</taxon>
        <taxon>Aquipuribacter</taxon>
    </lineage>
</organism>
<protein>
    <submittedName>
        <fullName evidence="1">Uncharacterized protein</fullName>
    </submittedName>
</protein>
<keyword evidence="2" id="KW-1185">Reference proteome</keyword>
<dbReference type="Proteomes" id="UP001595685">
    <property type="component" value="Unassembled WGS sequence"/>
</dbReference>
<comment type="caution">
    <text evidence="1">The sequence shown here is derived from an EMBL/GenBank/DDBJ whole genome shotgun (WGS) entry which is preliminary data.</text>
</comment>
<proteinExistence type="predicted"/>
<dbReference type="EMBL" id="JBHRWW010000035">
    <property type="protein sequence ID" value="MFC3690550.1"/>
    <property type="molecule type" value="Genomic_DNA"/>
</dbReference>
<evidence type="ECO:0000313" key="2">
    <source>
        <dbReference type="Proteomes" id="UP001595685"/>
    </source>
</evidence>
<dbReference type="RefSeq" id="WP_071653266.1">
    <property type="nucleotide sequence ID" value="NZ_JBHRWW010000035.1"/>
</dbReference>
<sequence length="74" mass="8384">MSNKDSLERKVTPRKNEPVFPMALRVGIAEDICFLELVDFPEKESGRVFYSIALTKKHAKNLIDGLNKFVESGD</sequence>
<reference evidence="2" key="1">
    <citation type="journal article" date="2019" name="Int. J. Syst. Evol. Microbiol.">
        <title>The Global Catalogue of Microorganisms (GCM) 10K type strain sequencing project: providing services to taxonomists for standard genome sequencing and annotation.</title>
        <authorList>
            <consortium name="The Broad Institute Genomics Platform"/>
            <consortium name="The Broad Institute Genome Sequencing Center for Infectious Disease"/>
            <person name="Wu L."/>
            <person name="Ma J."/>
        </authorList>
    </citation>
    <scope>NUCLEOTIDE SEQUENCE [LARGE SCALE GENOMIC DNA]</scope>
    <source>
        <strain evidence="2">NCAIM B.02333</strain>
    </source>
</reference>
<name>A0ABV7WLZ0_9MICO</name>
<evidence type="ECO:0000313" key="1">
    <source>
        <dbReference type="EMBL" id="MFC3690550.1"/>
    </source>
</evidence>
<accession>A0ABV7WLZ0</accession>
<gene>
    <name evidence="1" type="ORF">ACFOLH_19565</name>
</gene>